<evidence type="ECO:0000313" key="1">
    <source>
        <dbReference type="EMBL" id="KEJ92492.1"/>
    </source>
</evidence>
<gene>
    <name evidence="1" type="ORF">EH55_03255</name>
</gene>
<organism evidence="1 2">
    <name type="scientific">Synergistes jonesii</name>
    <dbReference type="NCBI Taxonomy" id="2754"/>
    <lineage>
        <taxon>Bacteria</taxon>
        <taxon>Thermotogati</taxon>
        <taxon>Synergistota</taxon>
        <taxon>Synergistia</taxon>
        <taxon>Synergistales</taxon>
        <taxon>Synergistaceae</taxon>
        <taxon>Synergistes</taxon>
    </lineage>
</organism>
<dbReference type="STRING" id="2754.EH55_03255"/>
<evidence type="ECO:0000313" key="2">
    <source>
        <dbReference type="Proteomes" id="UP000027665"/>
    </source>
</evidence>
<keyword evidence="2" id="KW-1185">Reference proteome</keyword>
<dbReference type="AlphaFoldDB" id="A0A073J452"/>
<accession>A0A073J452</accession>
<dbReference type="EMBL" id="JMKI01000026">
    <property type="protein sequence ID" value="KEJ92492.1"/>
    <property type="molecule type" value="Genomic_DNA"/>
</dbReference>
<dbReference type="Proteomes" id="UP000027665">
    <property type="component" value="Unassembled WGS sequence"/>
</dbReference>
<sequence length="188" mass="20603">MILAAVLASFFFIARRITTKEAYIAHEKAQCRAIAISTALCAADAALSDPAVASLVKESGALEYISDHQKTPDNISVSVTMMSSDEGKSLIRSRSASGWNSRSPQRSEFSVILDEDGKTLFKREEDAEAARLITEARKKIGAEEKLKEHTFTFPNERPCPAPFTAKSALVDCLGEKKVWIIFFDKGGD</sequence>
<reference evidence="1 2" key="1">
    <citation type="submission" date="2014-04" db="EMBL/GenBank/DDBJ databases">
        <title>Draft Genome Sequence of Synergistes jonesii.</title>
        <authorList>
            <person name="Coil D.A."/>
            <person name="Eisen J.A."/>
            <person name="Holland-Moritz H.E."/>
        </authorList>
    </citation>
    <scope>NUCLEOTIDE SEQUENCE [LARGE SCALE GENOMIC DNA]</scope>
    <source>
        <strain evidence="1 2">78-1</strain>
    </source>
</reference>
<comment type="caution">
    <text evidence="1">The sequence shown here is derived from an EMBL/GenBank/DDBJ whole genome shotgun (WGS) entry which is preliminary data.</text>
</comment>
<proteinExistence type="predicted"/>
<protein>
    <submittedName>
        <fullName evidence="1">Uncharacterized protein</fullName>
    </submittedName>
</protein>
<name>A0A073J452_9BACT</name>